<feature type="compositionally biased region" description="Basic and acidic residues" evidence="1">
    <location>
        <begin position="1"/>
        <end position="10"/>
    </location>
</feature>
<reference evidence="2 3" key="2">
    <citation type="journal article" date="2017" name="Front. Plant Sci.">
        <title>Gene Classification and Mining of Molecular Markers Useful in Red Clover (Trifolium pratense) Breeding.</title>
        <authorList>
            <person name="Istvanek J."/>
            <person name="Dluhosova J."/>
            <person name="Dluhos P."/>
            <person name="Patkova L."/>
            <person name="Nedelnik J."/>
            <person name="Repkova J."/>
        </authorList>
    </citation>
    <scope>NUCLEOTIDE SEQUENCE [LARGE SCALE GENOMIC DNA]</scope>
    <source>
        <strain evidence="3">cv. Tatra</strain>
        <tissue evidence="2">Young leaves</tissue>
    </source>
</reference>
<proteinExistence type="predicted"/>
<name>A0A2K3NPI9_TRIPR</name>
<feature type="region of interest" description="Disordered" evidence="1">
    <location>
        <begin position="1"/>
        <end position="24"/>
    </location>
</feature>
<evidence type="ECO:0000313" key="3">
    <source>
        <dbReference type="Proteomes" id="UP000236291"/>
    </source>
</evidence>
<accession>A0A2K3NPI9</accession>
<organism evidence="2 3">
    <name type="scientific">Trifolium pratense</name>
    <name type="common">Red clover</name>
    <dbReference type="NCBI Taxonomy" id="57577"/>
    <lineage>
        <taxon>Eukaryota</taxon>
        <taxon>Viridiplantae</taxon>
        <taxon>Streptophyta</taxon>
        <taxon>Embryophyta</taxon>
        <taxon>Tracheophyta</taxon>
        <taxon>Spermatophyta</taxon>
        <taxon>Magnoliopsida</taxon>
        <taxon>eudicotyledons</taxon>
        <taxon>Gunneridae</taxon>
        <taxon>Pentapetalae</taxon>
        <taxon>rosids</taxon>
        <taxon>fabids</taxon>
        <taxon>Fabales</taxon>
        <taxon>Fabaceae</taxon>
        <taxon>Papilionoideae</taxon>
        <taxon>50 kb inversion clade</taxon>
        <taxon>NPAAA clade</taxon>
        <taxon>Hologalegina</taxon>
        <taxon>IRL clade</taxon>
        <taxon>Trifolieae</taxon>
        <taxon>Trifolium</taxon>
    </lineage>
</organism>
<comment type="caution">
    <text evidence="2">The sequence shown here is derived from an EMBL/GenBank/DDBJ whole genome shotgun (WGS) entry which is preliminary data.</text>
</comment>
<dbReference type="EMBL" id="ASHM01000557">
    <property type="protein sequence ID" value="PNY04948.1"/>
    <property type="molecule type" value="Genomic_DNA"/>
</dbReference>
<sequence length="107" mass="11542">MGKSSEDNHGFKRTKMPENASTVDASVNGQTVVVMNPSSSDNATEKARIPCIDKLSDLYKYHDLATKVHSLLDRDDMSICFPVIDAIGGLTSGGIVTYSFIYLGALV</sequence>
<dbReference type="AlphaFoldDB" id="A0A2K3NPI9"/>
<reference evidence="2 3" key="1">
    <citation type="journal article" date="2014" name="Am. J. Bot.">
        <title>Genome assembly and annotation for red clover (Trifolium pratense; Fabaceae).</title>
        <authorList>
            <person name="Istvanek J."/>
            <person name="Jaros M."/>
            <person name="Krenek A."/>
            <person name="Repkova J."/>
        </authorList>
    </citation>
    <scope>NUCLEOTIDE SEQUENCE [LARGE SCALE GENOMIC DNA]</scope>
    <source>
        <strain evidence="3">cv. Tatra</strain>
        <tissue evidence="2">Young leaves</tissue>
    </source>
</reference>
<gene>
    <name evidence="2" type="ORF">L195_g001381</name>
</gene>
<evidence type="ECO:0000256" key="1">
    <source>
        <dbReference type="SAM" id="MobiDB-lite"/>
    </source>
</evidence>
<evidence type="ECO:0000313" key="2">
    <source>
        <dbReference type="EMBL" id="PNY04948.1"/>
    </source>
</evidence>
<protein>
    <submittedName>
        <fullName evidence="2">Uncharacterized protein</fullName>
    </submittedName>
</protein>
<dbReference type="Proteomes" id="UP000236291">
    <property type="component" value="Unassembled WGS sequence"/>
</dbReference>